<dbReference type="AlphaFoldDB" id="A0A6J4MBK7"/>
<feature type="non-terminal residue" evidence="2">
    <location>
        <position position="136"/>
    </location>
</feature>
<accession>A0A6J4MBK7</accession>
<reference evidence="2" key="1">
    <citation type="submission" date="2020-02" db="EMBL/GenBank/DDBJ databases">
        <authorList>
            <person name="Meier V. D."/>
        </authorList>
    </citation>
    <scope>NUCLEOTIDE SEQUENCE</scope>
    <source>
        <strain evidence="2">AVDCRST_MAG89</strain>
    </source>
</reference>
<feature type="non-terminal residue" evidence="2">
    <location>
        <position position="1"/>
    </location>
</feature>
<gene>
    <name evidence="2" type="ORF">AVDCRST_MAG89-3353</name>
</gene>
<protein>
    <submittedName>
        <fullName evidence="2">Glyoxalase family protein</fullName>
    </submittedName>
</protein>
<dbReference type="EMBL" id="CADCTV010000701">
    <property type="protein sequence ID" value="CAA9354782.1"/>
    <property type="molecule type" value="Genomic_DNA"/>
</dbReference>
<evidence type="ECO:0000256" key="1">
    <source>
        <dbReference type="SAM" id="MobiDB-lite"/>
    </source>
</evidence>
<feature type="region of interest" description="Disordered" evidence="1">
    <location>
        <begin position="33"/>
        <end position="98"/>
    </location>
</feature>
<proteinExistence type="predicted"/>
<name>A0A6J4MBK7_9BACT</name>
<evidence type="ECO:0000313" key="2">
    <source>
        <dbReference type="EMBL" id="CAA9354782.1"/>
    </source>
</evidence>
<organism evidence="2">
    <name type="scientific">uncultured Gemmatimonadota bacterium</name>
    <dbReference type="NCBI Taxonomy" id="203437"/>
    <lineage>
        <taxon>Bacteria</taxon>
        <taxon>Pseudomonadati</taxon>
        <taxon>Gemmatimonadota</taxon>
        <taxon>environmental samples</taxon>
    </lineage>
</organism>
<feature type="compositionally biased region" description="Basic and acidic residues" evidence="1">
    <location>
        <begin position="60"/>
        <end position="75"/>
    </location>
</feature>
<sequence>GDLSHDLREPRRNGSRAVRGVLHEARVHLQPAVHRRDGHLHDHQRQGVRHAAGARPLPGVHEEADRGFHEADGGARRLVRRQQGSGGRDGPHGAGERRLARLRSAGPRLHVRLELSGPGRAHLGSVLDGSRARPGL</sequence>
<feature type="compositionally biased region" description="Basic and acidic residues" evidence="1">
    <location>
        <begin position="89"/>
        <end position="98"/>
    </location>
</feature>